<accession>A0AA43QKR3</accession>
<dbReference type="InterPro" id="IPR055647">
    <property type="entry name" value="DUF7223"/>
</dbReference>
<feature type="compositionally biased region" description="Polar residues" evidence="1">
    <location>
        <begin position="453"/>
        <end position="465"/>
    </location>
</feature>
<evidence type="ECO:0000313" key="4">
    <source>
        <dbReference type="EMBL" id="MDI1486110.1"/>
    </source>
</evidence>
<protein>
    <submittedName>
        <fullName evidence="4">Uncharacterized protein</fullName>
    </submittedName>
</protein>
<name>A0AA43QKR3_9LECA</name>
<organism evidence="4 5">
    <name type="scientific">Ramalina farinacea</name>
    <dbReference type="NCBI Taxonomy" id="258253"/>
    <lineage>
        <taxon>Eukaryota</taxon>
        <taxon>Fungi</taxon>
        <taxon>Dikarya</taxon>
        <taxon>Ascomycota</taxon>
        <taxon>Pezizomycotina</taxon>
        <taxon>Lecanoromycetes</taxon>
        <taxon>OSLEUM clade</taxon>
        <taxon>Lecanoromycetidae</taxon>
        <taxon>Lecanorales</taxon>
        <taxon>Lecanorineae</taxon>
        <taxon>Ramalinaceae</taxon>
        <taxon>Ramalina</taxon>
    </lineage>
</organism>
<gene>
    <name evidence="4" type="ORF">OHK93_004300</name>
</gene>
<feature type="domain" description="DUF7029" evidence="2">
    <location>
        <begin position="8"/>
        <end position="110"/>
    </location>
</feature>
<dbReference type="InterPro" id="IPR054293">
    <property type="entry name" value="DUF7029"/>
</dbReference>
<evidence type="ECO:0000313" key="5">
    <source>
        <dbReference type="Proteomes" id="UP001161017"/>
    </source>
</evidence>
<feature type="domain" description="DUF7223" evidence="3">
    <location>
        <begin position="168"/>
        <end position="418"/>
    </location>
</feature>
<dbReference type="Proteomes" id="UP001161017">
    <property type="component" value="Unassembled WGS sequence"/>
</dbReference>
<keyword evidence="5" id="KW-1185">Reference proteome</keyword>
<feature type="compositionally biased region" description="Low complexity" evidence="1">
    <location>
        <begin position="440"/>
        <end position="451"/>
    </location>
</feature>
<dbReference type="EMBL" id="JAPUFD010000002">
    <property type="protein sequence ID" value="MDI1486110.1"/>
    <property type="molecule type" value="Genomic_DNA"/>
</dbReference>
<dbReference type="AlphaFoldDB" id="A0AA43QKR3"/>
<dbReference type="Pfam" id="PF22974">
    <property type="entry name" value="DUF7029"/>
    <property type="match status" value="1"/>
</dbReference>
<comment type="caution">
    <text evidence="4">The sequence shown here is derived from an EMBL/GenBank/DDBJ whole genome shotgun (WGS) entry which is preliminary data.</text>
</comment>
<dbReference type="Pfam" id="PF23865">
    <property type="entry name" value="DUF7223"/>
    <property type="match status" value="1"/>
</dbReference>
<proteinExistence type="predicted"/>
<sequence length="627" mass="67842">MTLYAPDGLQMIMMERFEGLTTAVDCKGDDGSMSLTFKSQEAFNYALQTWSYINQNDDDKFLLIANHDGCGPDDQRQPYLITKVTEDTQDLTTFLTAQVAAWEEVAGTYDLDFGKAYATPPSARKLKERGLLSGISGALEGNIDLSKSATFPMNVGTEGKRTNIYTDSQARLTLDCVNCYVTGSFKVTGSLKVEGWKLSDFSIEASPSGFAAELEMEAVITAGSSPDKLQFSKQLFSAPIPDAGFEVPGVMKVGAILSYDVGAGISLQGTGTVDFGLKSTIPDSAKAVLDLKNKEQSGATGFSSTVDPVFDVKQLSASVTLSAFSQPKISFEIDVTKVGSAEASLSMKLPEVSVTLEADYEESGVCSQDAGSSKTGVKLSSEVTLELDADAELKFGDDNPSWSKQLWSWTDPLPGACYPINIPGLGSTQANATSVPTLPSASVTASASGTGRPATNGSSPASVTYSVPSAVPVKSQNSSLYIPSSLYRTGSSFPTGTAGSPGTIQAGTTGFPPWIRNRKHRHIRVFWKLRIERHRIRKRNHPHGYTNWRLFEQRNLRKHGTTCVDTIFQRHKHGSIDNGISYWIRHFGNLGHRFLSKLVSPLPLAFFVLFIPILDKEGVIHRNAGER</sequence>
<evidence type="ECO:0000256" key="1">
    <source>
        <dbReference type="SAM" id="MobiDB-lite"/>
    </source>
</evidence>
<feature type="region of interest" description="Disordered" evidence="1">
    <location>
        <begin position="439"/>
        <end position="465"/>
    </location>
</feature>
<evidence type="ECO:0000259" key="3">
    <source>
        <dbReference type="Pfam" id="PF23865"/>
    </source>
</evidence>
<evidence type="ECO:0000259" key="2">
    <source>
        <dbReference type="Pfam" id="PF22974"/>
    </source>
</evidence>
<reference evidence="4" key="1">
    <citation type="journal article" date="2023" name="Genome Biol. Evol.">
        <title>First Whole Genome Sequence and Flow Cytometry Genome Size Data for the Lichen-Forming Fungus Ramalina farinacea (Ascomycota).</title>
        <authorList>
            <person name="Llewellyn T."/>
            <person name="Mian S."/>
            <person name="Hill R."/>
            <person name="Leitch I.J."/>
            <person name="Gaya E."/>
        </authorList>
    </citation>
    <scope>NUCLEOTIDE SEQUENCE</scope>
    <source>
        <strain evidence="4">LIQ254RAFAR</strain>
    </source>
</reference>